<organism evidence="7 8">
    <name type="scientific">Catenulispora pinistramenti</name>
    <dbReference type="NCBI Taxonomy" id="2705254"/>
    <lineage>
        <taxon>Bacteria</taxon>
        <taxon>Bacillati</taxon>
        <taxon>Actinomycetota</taxon>
        <taxon>Actinomycetes</taxon>
        <taxon>Catenulisporales</taxon>
        <taxon>Catenulisporaceae</taxon>
        <taxon>Catenulispora</taxon>
    </lineage>
</organism>
<dbReference type="RefSeq" id="WP_212008162.1">
    <property type="nucleotide sequence ID" value="NZ_JAAFYZ010000014.1"/>
</dbReference>
<dbReference type="Proteomes" id="UP000730482">
    <property type="component" value="Unassembled WGS sequence"/>
</dbReference>
<feature type="region of interest" description="Disordered" evidence="5">
    <location>
        <begin position="428"/>
        <end position="462"/>
    </location>
</feature>
<evidence type="ECO:0000313" key="7">
    <source>
        <dbReference type="EMBL" id="MBS2546516.1"/>
    </source>
</evidence>
<dbReference type="GO" id="GO:0005524">
    <property type="term" value="F:ATP binding"/>
    <property type="evidence" value="ECO:0007669"/>
    <property type="project" value="UniProtKB-KW"/>
</dbReference>
<feature type="region of interest" description="Disordered" evidence="5">
    <location>
        <begin position="1"/>
        <end position="20"/>
    </location>
</feature>
<dbReference type="Pfam" id="PF00005">
    <property type="entry name" value="ABC_tran"/>
    <property type="match status" value="1"/>
</dbReference>
<dbReference type="PROSITE" id="PS50893">
    <property type="entry name" value="ABC_TRANSPORTER_2"/>
    <property type="match status" value="1"/>
</dbReference>
<evidence type="ECO:0000256" key="1">
    <source>
        <dbReference type="ARBA" id="ARBA00005417"/>
    </source>
</evidence>
<evidence type="ECO:0000313" key="8">
    <source>
        <dbReference type="Proteomes" id="UP000730482"/>
    </source>
</evidence>
<protein>
    <submittedName>
        <fullName evidence="7">ATP-binding cassette domain-containing protein</fullName>
    </submittedName>
</protein>
<evidence type="ECO:0000256" key="3">
    <source>
        <dbReference type="ARBA" id="ARBA00022741"/>
    </source>
</evidence>
<evidence type="ECO:0000256" key="2">
    <source>
        <dbReference type="ARBA" id="ARBA00022448"/>
    </source>
</evidence>
<gene>
    <name evidence="7" type="ORF">KGQ19_06525</name>
</gene>
<evidence type="ECO:0000256" key="5">
    <source>
        <dbReference type="SAM" id="MobiDB-lite"/>
    </source>
</evidence>
<feature type="region of interest" description="Disordered" evidence="5">
    <location>
        <begin position="618"/>
        <end position="677"/>
    </location>
</feature>
<evidence type="ECO:0000256" key="4">
    <source>
        <dbReference type="ARBA" id="ARBA00022840"/>
    </source>
</evidence>
<dbReference type="Gene3D" id="3.40.50.300">
    <property type="entry name" value="P-loop containing nucleotide triphosphate hydrolases"/>
    <property type="match status" value="1"/>
</dbReference>
<dbReference type="PANTHER" id="PTHR43335:SF4">
    <property type="entry name" value="ABC TRANSPORTER, ATP-BINDING PROTEIN"/>
    <property type="match status" value="1"/>
</dbReference>
<dbReference type="EMBL" id="JAAFYZ010000014">
    <property type="protein sequence ID" value="MBS2546516.1"/>
    <property type="molecule type" value="Genomic_DNA"/>
</dbReference>
<dbReference type="InterPro" id="IPR003439">
    <property type="entry name" value="ABC_transporter-like_ATP-bd"/>
</dbReference>
<dbReference type="SMART" id="SM00382">
    <property type="entry name" value="AAA"/>
    <property type="match status" value="1"/>
</dbReference>
<dbReference type="PANTHER" id="PTHR43335">
    <property type="entry name" value="ABC TRANSPORTER, ATP-BINDING PROTEIN"/>
    <property type="match status" value="1"/>
</dbReference>
<dbReference type="SUPFAM" id="SSF52540">
    <property type="entry name" value="P-loop containing nucleoside triphosphate hydrolases"/>
    <property type="match status" value="1"/>
</dbReference>
<dbReference type="InterPro" id="IPR003593">
    <property type="entry name" value="AAA+_ATPase"/>
</dbReference>
<comment type="similarity">
    <text evidence="1">Belongs to the ABC transporter superfamily.</text>
</comment>
<keyword evidence="2" id="KW-0813">Transport</keyword>
<reference evidence="7 8" key="1">
    <citation type="submission" date="2020-02" db="EMBL/GenBank/DDBJ databases">
        <title>Acidophilic actinobacteria isolated from forest soil.</title>
        <authorList>
            <person name="Golinska P."/>
        </authorList>
    </citation>
    <scope>NUCLEOTIDE SEQUENCE [LARGE SCALE GENOMIC DNA]</scope>
    <source>
        <strain evidence="7 8">NL8</strain>
    </source>
</reference>
<proteinExistence type="inferred from homology"/>
<keyword evidence="8" id="KW-1185">Reference proteome</keyword>
<keyword evidence="4 7" id="KW-0067">ATP-binding</keyword>
<feature type="domain" description="ABC transporter" evidence="6">
    <location>
        <begin position="5"/>
        <end position="229"/>
    </location>
</feature>
<comment type="caution">
    <text evidence="7">The sequence shown here is derived from an EMBL/GenBank/DDBJ whole genome shotgun (WGS) entry which is preliminary data.</text>
</comment>
<name>A0ABS5KKL5_9ACTN</name>
<evidence type="ECO:0000259" key="6">
    <source>
        <dbReference type="PROSITE" id="PS50893"/>
    </source>
</evidence>
<sequence length="677" mass="69391">MIEAIELTSTRRSRGAGGGPVEKVSFDVYPGQVTALLGAPGTGKSTVLRLMVELEAGGGRTLFGGRPYRALRPAVREVGLALNPDAVHPGRTVQAHLQLYSAGGGVPKARVAEVLEVAGLSTQATVRCGRLDPGQRQRLAIAAALLGDPAALILDEPRALDSHGMSWFHALIRAYAAQGRTVLVAATDPDTLSGTADHVVVLRRDEQDGVSRVIASRSAAEVFDESRATVVQVRSPQAARLAAALESEGAALAAAGPGALQVRGLDRARIGEIAHVTGICLHELSEIGQDDDVFGLRPVPRQKELLPGLNRTTAWHSGVRVVAEEIEEAELVEAQVPAAAAREELVGALAGAATAMAEPQVQVAGVREELVGAHAATAMAEPRVSVAGVREELVGAHAATATAELQAPVVGAREELVRAQAGAGVAAAERQEAEAGEAARNGAGGRSSGSSHAEPRESVAAVEVSLPQGLAAETSQASQGIGVWPAQQRESAGAVDAEHELAQTGVWPSQGSVAEPRESAATTPADLSATHVSEAPKPFAGSWRSQGSVAHSRWSAAQPKKADTAGASSESPHRSSPFGLRRGRNKAESQPPVSPLEPPAALGQPAVPFTVATATVEPAAEASDGMTPWRAVAARASQGQQTAGQQTAGQQAPGQQAPGQQHPPVAEAAPAEQDASA</sequence>
<accession>A0ABS5KKL5</accession>
<feature type="compositionally biased region" description="Low complexity" evidence="5">
    <location>
        <begin position="638"/>
        <end position="677"/>
    </location>
</feature>
<dbReference type="InterPro" id="IPR027417">
    <property type="entry name" value="P-loop_NTPase"/>
</dbReference>
<feature type="region of interest" description="Disordered" evidence="5">
    <location>
        <begin position="505"/>
        <end position="604"/>
    </location>
</feature>
<keyword evidence="3" id="KW-0547">Nucleotide-binding</keyword>